<dbReference type="STRING" id="683124.SAMN05444337_2483"/>
<dbReference type="Proteomes" id="UP000184232">
    <property type="component" value="Unassembled WGS sequence"/>
</dbReference>
<sequence>MKTTTRFNQAIEKLYKAFHNNTLNPECCNQCAVGNILDNTDAWKHLSDFHGATQLNYLGLVHQNLGRKFNGYSPIELLQIEATFLKACGYTLPLHHTHKKPKRTPENLFNGLEAVVKLLCKFDNVPNVMDCSILFDYKSEKSKTIQLV</sequence>
<organism evidence="1 2">
    <name type="scientific">Flavobacterium haoranii</name>
    <dbReference type="NCBI Taxonomy" id="683124"/>
    <lineage>
        <taxon>Bacteria</taxon>
        <taxon>Pseudomonadati</taxon>
        <taxon>Bacteroidota</taxon>
        <taxon>Flavobacteriia</taxon>
        <taxon>Flavobacteriales</taxon>
        <taxon>Flavobacteriaceae</taxon>
        <taxon>Flavobacterium</taxon>
    </lineage>
</organism>
<protein>
    <recommendedName>
        <fullName evidence="3">Na(+)-translocating NADH-quinone reductase subunit F</fullName>
    </recommendedName>
</protein>
<keyword evidence="2" id="KW-1185">Reference proteome</keyword>
<dbReference type="RefSeq" id="WP_072785552.1">
    <property type="nucleotide sequence ID" value="NZ_CP045292.1"/>
</dbReference>
<name>A0A1M6LGK1_9FLAO</name>
<proteinExistence type="predicted"/>
<gene>
    <name evidence="1" type="ORF">SAMN05444337_2483</name>
</gene>
<dbReference type="AlphaFoldDB" id="A0A1M6LGK1"/>
<accession>A0A1M6LGK1</accession>
<evidence type="ECO:0000313" key="2">
    <source>
        <dbReference type="Proteomes" id="UP000184232"/>
    </source>
</evidence>
<evidence type="ECO:0008006" key="3">
    <source>
        <dbReference type="Google" id="ProtNLM"/>
    </source>
</evidence>
<dbReference type="OrthoDB" id="1144234at2"/>
<reference evidence="1 2" key="1">
    <citation type="submission" date="2016-11" db="EMBL/GenBank/DDBJ databases">
        <authorList>
            <person name="Jaros S."/>
            <person name="Januszkiewicz K."/>
            <person name="Wedrychowicz H."/>
        </authorList>
    </citation>
    <scope>NUCLEOTIDE SEQUENCE [LARGE SCALE GENOMIC DNA]</scope>
    <source>
        <strain evidence="1 2">DSM 22807</strain>
    </source>
</reference>
<evidence type="ECO:0000313" key="1">
    <source>
        <dbReference type="EMBL" id="SHJ70215.1"/>
    </source>
</evidence>
<dbReference type="EMBL" id="FQZH01000005">
    <property type="protein sequence ID" value="SHJ70215.1"/>
    <property type="molecule type" value="Genomic_DNA"/>
</dbReference>